<evidence type="ECO:0000313" key="2">
    <source>
        <dbReference type="EMBL" id="RBO87856.1"/>
    </source>
</evidence>
<gene>
    <name evidence="2" type="ORF">DFR74_110110</name>
</gene>
<dbReference type="EMBL" id="QNRE01000010">
    <property type="protein sequence ID" value="RBO87856.1"/>
    <property type="molecule type" value="Genomic_DNA"/>
</dbReference>
<evidence type="ECO:0000313" key="3">
    <source>
        <dbReference type="Proteomes" id="UP000252586"/>
    </source>
</evidence>
<dbReference type="RefSeq" id="WP_067511867.1">
    <property type="nucleotide sequence ID" value="NZ_CP107943.1"/>
</dbReference>
<dbReference type="Proteomes" id="UP000252586">
    <property type="component" value="Unassembled WGS sequence"/>
</dbReference>
<dbReference type="STRING" id="1210090.GCA_001613185_05066"/>
<comment type="caution">
    <text evidence="2">The sequence shown here is derived from an EMBL/GenBank/DDBJ whole genome shotgun (WGS) entry which is preliminary data.</text>
</comment>
<dbReference type="Pfam" id="PF13349">
    <property type="entry name" value="DUF4097"/>
    <property type="match status" value="1"/>
</dbReference>
<accession>A0A366DCU5</accession>
<name>A0A366DCU5_9NOCA</name>
<keyword evidence="3" id="KW-1185">Reference proteome</keyword>
<protein>
    <submittedName>
        <fullName evidence="2">Putative adhesin</fullName>
    </submittedName>
</protein>
<organism evidence="2 3">
    <name type="scientific">Nocardia puris</name>
    <dbReference type="NCBI Taxonomy" id="208602"/>
    <lineage>
        <taxon>Bacteria</taxon>
        <taxon>Bacillati</taxon>
        <taxon>Actinomycetota</taxon>
        <taxon>Actinomycetes</taxon>
        <taxon>Mycobacteriales</taxon>
        <taxon>Nocardiaceae</taxon>
        <taxon>Nocardia</taxon>
    </lineage>
</organism>
<dbReference type="AlphaFoldDB" id="A0A366DCU5"/>
<dbReference type="PANTHER" id="PTHR34094">
    <property type="match status" value="1"/>
</dbReference>
<feature type="domain" description="DUF4097" evidence="1">
    <location>
        <begin position="15"/>
        <end position="216"/>
    </location>
</feature>
<proteinExistence type="predicted"/>
<evidence type="ECO:0000259" key="1">
    <source>
        <dbReference type="Pfam" id="PF13349"/>
    </source>
</evidence>
<dbReference type="PANTHER" id="PTHR34094:SF1">
    <property type="entry name" value="PROTEIN FAM185A"/>
    <property type="match status" value="1"/>
</dbReference>
<dbReference type="InterPro" id="IPR025164">
    <property type="entry name" value="Toastrack_DUF4097"/>
</dbReference>
<dbReference type="OrthoDB" id="3252095at2"/>
<sequence>MPEFDTPEPISVVVDTYVGDVRIIAGDRDTTVVDVRPVSKDRFDVEAADQTRVDYSAGLLRVLTPRPPVWKQAIIFGRKHGSVEVVIEVPSGSQIQADTDMGNIQTRGTLGECRLESGFGDIQVDAADALELNSGMGSIVVERARGMLRAHTSSGEVRIRHIDGSAEIDSANGAATIDEVTGELRVKSANGDITVGTAKSGVTAKTAAGAIRIGEVTRGLVTLESAAGRLDVGIRQGTAVLLDLHTKFGSVRNELDTAAGPEPSDEKAEVRARTSAGDIIVRRSA</sequence>
<reference evidence="2 3" key="1">
    <citation type="submission" date="2018-06" db="EMBL/GenBank/DDBJ databases">
        <title>Genomic Encyclopedia of Type Strains, Phase IV (KMG-IV): sequencing the most valuable type-strain genomes for metagenomic binning, comparative biology and taxonomic classification.</title>
        <authorList>
            <person name="Goeker M."/>
        </authorList>
    </citation>
    <scope>NUCLEOTIDE SEQUENCE [LARGE SCALE GENOMIC DNA]</scope>
    <source>
        <strain evidence="2 3">DSM 44599</strain>
    </source>
</reference>